<dbReference type="PROSITE" id="PS50181">
    <property type="entry name" value="FBOX"/>
    <property type="match status" value="1"/>
</dbReference>
<dbReference type="InterPro" id="IPR001810">
    <property type="entry name" value="F-box_dom"/>
</dbReference>
<feature type="transmembrane region" description="Helical" evidence="7">
    <location>
        <begin position="607"/>
        <end position="633"/>
    </location>
</feature>
<dbReference type="Proteomes" id="UP000315783">
    <property type="component" value="Unassembled WGS sequence"/>
</dbReference>
<feature type="region of interest" description="Disordered" evidence="6">
    <location>
        <begin position="478"/>
        <end position="499"/>
    </location>
</feature>
<keyword evidence="3 7" id="KW-0812">Transmembrane</keyword>
<feature type="domain" description="F-box" evidence="8">
    <location>
        <begin position="116"/>
        <end position="161"/>
    </location>
</feature>
<keyword evidence="4 7" id="KW-1133">Transmembrane helix</keyword>
<feature type="transmembrane region" description="Helical" evidence="7">
    <location>
        <begin position="261"/>
        <end position="286"/>
    </location>
</feature>
<sequence length="765" mass="85171">MDHLHKLYTAVVRRRRGGGPQLREDASPPQLQPDSSDASTAEDQELPRQPGTPHLARINFFGSASGDDSTDKPRKLARLAKLGALTNVVSLGGDGGSLAPSSRPNLSKHGQNSELLNRFLALPPELQFRVLSYLDFGDLERLRRTCSFFHTNVSPQLVRRLLHPNFHHHIRFTCRICLKQHWGGAGALVSTDKFDSHFPLSSRCVECVWNEKGFDVGKKYLMANNVAVFVCRWCGRPVTTQPAWNQPEFHKKCFKRYTQVVFLYYLIGLAQWVVVFVASGMCWRYFRTRALWVVGIVAAGFVVTLWNFCLNSLRGTLMRTYHFALLLESLIFASWLAPLLELFRINRQHIPYRAMDSYETATVVFIIFNMICRGINIVGNSILVCEYKLWRHKKPQMSPARSAWIHTIELFVFFVEPQCVEQEYPATWWFSRRRPVPLPEEDIGPRIVGVQPGVEVFEVVTGDGGHLSVFHPVTIKEQDEKKKRESMSDHSNGVQKGDGYAETAHEALSRFRSAASVAMTPELFEKLYLSPQNAVKGDLRKTFANPTPIAVAGFILCLTPLACDLMGWRGAGGNGAASIPVYYFQGGILMTLGALLEWILGNTFPAVVFGTFGTFWLSFASTLNPSFAAFSSYAPAGEPAAAGLETPGFNASFGFWLLFMGLLCVVYMICSVRTNIVFFLIFLCLVLSFGLLTGAYWVLAQDYAGNAARAHKLVVGGGAAGFACAALGWYLFFALLFAAVDFPVQLPVGDLSSLVRGYSEKNKIA</sequence>
<feature type="transmembrane region" description="Helical" evidence="7">
    <location>
        <begin position="580"/>
        <end position="600"/>
    </location>
</feature>
<comment type="subcellular location">
    <subcellularLocation>
        <location evidence="1">Membrane</location>
        <topology evidence="1">Multi-pass membrane protein</topology>
    </subcellularLocation>
</comment>
<dbReference type="InterPro" id="IPR051633">
    <property type="entry name" value="AceTr"/>
</dbReference>
<dbReference type="STRING" id="43265.A0A545VP87"/>
<comment type="similarity">
    <text evidence="2">Belongs to the acetate uptake transporter (AceTr) (TC 2.A.96) family.</text>
</comment>
<feature type="compositionally biased region" description="Basic and acidic residues" evidence="6">
    <location>
        <begin position="478"/>
        <end position="488"/>
    </location>
</feature>
<dbReference type="GO" id="GO:0015123">
    <property type="term" value="F:acetate transmembrane transporter activity"/>
    <property type="evidence" value="ECO:0007669"/>
    <property type="project" value="TreeGrafter"/>
</dbReference>
<dbReference type="AlphaFoldDB" id="A0A545VP87"/>
<evidence type="ECO:0000256" key="1">
    <source>
        <dbReference type="ARBA" id="ARBA00004141"/>
    </source>
</evidence>
<evidence type="ECO:0000256" key="7">
    <source>
        <dbReference type="SAM" id="Phobius"/>
    </source>
</evidence>
<accession>A0A545VP87</accession>
<feature type="transmembrane region" description="Helical" evidence="7">
    <location>
        <begin position="292"/>
        <end position="309"/>
    </location>
</feature>
<feature type="transmembrane region" description="Helical" evidence="7">
    <location>
        <begin position="677"/>
        <end position="699"/>
    </location>
</feature>
<proteinExistence type="inferred from homology"/>
<dbReference type="SUPFAM" id="SSF81383">
    <property type="entry name" value="F-box domain"/>
    <property type="match status" value="1"/>
</dbReference>
<keyword evidence="10" id="KW-1185">Reference proteome</keyword>
<evidence type="ECO:0000259" key="8">
    <source>
        <dbReference type="PROSITE" id="PS50181"/>
    </source>
</evidence>
<evidence type="ECO:0000256" key="2">
    <source>
        <dbReference type="ARBA" id="ARBA00005587"/>
    </source>
</evidence>
<feature type="transmembrane region" description="Helical" evidence="7">
    <location>
        <begin position="549"/>
        <end position="568"/>
    </location>
</feature>
<dbReference type="OrthoDB" id="4759647at2759"/>
<protein>
    <submittedName>
        <fullName evidence="9">Cyclin-like F-box</fullName>
    </submittedName>
</protein>
<keyword evidence="5 7" id="KW-0472">Membrane</keyword>
<feature type="region of interest" description="Disordered" evidence="6">
    <location>
        <begin position="12"/>
        <end position="55"/>
    </location>
</feature>
<evidence type="ECO:0000256" key="5">
    <source>
        <dbReference type="ARBA" id="ARBA00023136"/>
    </source>
</evidence>
<reference evidence="9 10" key="1">
    <citation type="journal article" date="2019" name="Appl. Microbiol. Biotechnol.">
        <title>Genome sequence of Isaria javanica and comparative genome analysis insights into family S53 peptidase evolution in fungal entomopathogens.</title>
        <authorList>
            <person name="Lin R."/>
            <person name="Zhang X."/>
            <person name="Xin B."/>
            <person name="Zou M."/>
            <person name="Gao Y."/>
            <person name="Qin F."/>
            <person name="Hu Q."/>
            <person name="Xie B."/>
            <person name="Cheng X."/>
        </authorList>
    </citation>
    <scope>NUCLEOTIDE SEQUENCE [LARGE SCALE GENOMIC DNA]</scope>
    <source>
        <strain evidence="9 10">IJ1G</strain>
    </source>
</reference>
<organism evidence="9 10">
    <name type="scientific">Cordyceps javanica</name>
    <dbReference type="NCBI Taxonomy" id="43265"/>
    <lineage>
        <taxon>Eukaryota</taxon>
        <taxon>Fungi</taxon>
        <taxon>Dikarya</taxon>
        <taxon>Ascomycota</taxon>
        <taxon>Pezizomycotina</taxon>
        <taxon>Sordariomycetes</taxon>
        <taxon>Hypocreomycetidae</taxon>
        <taxon>Hypocreales</taxon>
        <taxon>Cordycipitaceae</taxon>
        <taxon>Cordyceps</taxon>
    </lineage>
</organism>
<gene>
    <name evidence="9" type="ORF">IF1G_09738</name>
</gene>
<feature type="compositionally biased region" description="Polar residues" evidence="6">
    <location>
        <begin position="32"/>
        <end position="41"/>
    </location>
</feature>
<dbReference type="CDD" id="cd09917">
    <property type="entry name" value="F-box_SF"/>
    <property type="match status" value="1"/>
</dbReference>
<dbReference type="EMBL" id="SPUK01000018">
    <property type="protein sequence ID" value="TQV91672.1"/>
    <property type="molecule type" value="Genomic_DNA"/>
</dbReference>
<feature type="transmembrane region" description="Helical" evidence="7">
    <location>
        <begin position="360"/>
        <end position="385"/>
    </location>
</feature>
<feature type="transmembrane region" description="Helical" evidence="7">
    <location>
        <begin position="653"/>
        <end position="670"/>
    </location>
</feature>
<evidence type="ECO:0000313" key="9">
    <source>
        <dbReference type="EMBL" id="TQV91672.1"/>
    </source>
</evidence>
<feature type="transmembrane region" description="Helical" evidence="7">
    <location>
        <begin position="719"/>
        <end position="740"/>
    </location>
</feature>
<dbReference type="InterPro" id="IPR000791">
    <property type="entry name" value="Gpr1/Fun34/SatP-like"/>
</dbReference>
<evidence type="ECO:0000256" key="4">
    <source>
        <dbReference type="ARBA" id="ARBA00022989"/>
    </source>
</evidence>
<dbReference type="InterPro" id="IPR036047">
    <property type="entry name" value="F-box-like_dom_sf"/>
</dbReference>
<name>A0A545VP87_9HYPO</name>
<evidence type="ECO:0000313" key="10">
    <source>
        <dbReference type="Proteomes" id="UP000315783"/>
    </source>
</evidence>
<dbReference type="GO" id="GO:0005886">
    <property type="term" value="C:plasma membrane"/>
    <property type="evidence" value="ECO:0007669"/>
    <property type="project" value="TreeGrafter"/>
</dbReference>
<evidence type="ECO:0000256" key="6">
    <source>
        <dbReference type="SAM" id="MobiDB-lite"/>
    </source>
</evidence>
<dbReference type="PANTHER" id="PTHR31123">
    <property type="entry name" value="ACCUMULATION OF DYADS PROTEIN 2-RELATED"/>
    <property type="match status" value="1"/>
</dbReference>
<evidence type="ECO:0000256" key="3">
    <source>
        <dbReference type="ARBA" id="ARBA00022692"/>
    </source>
</evidence>
<dbReference type="Pfam" id="PF12937">
    <property type="entry name" value="F-box-like"/>
    <property type="match status" value="1"/>
</dbReference>
<dbReference type="PANTHER" id="PTHR31123:SF4">
    <property type="entry name" value="PROTEIN ALCS"/>
    <property type="match status" value="1"/>
</dbReference>
<comment type="caution">
    <text evidence="9">The sequence shown here is derived from an EMBL/GenBank/DDBJ whole genome shotgun (WGS) entry which is preliminary data.</text>
</comment>
<feature type="transmembrane region" description="Helical" evidence="7">
    <location>
        <begin position="321"/>
        <end position="340"/>
    </location>
</feature>
<dbReference type="Pfam" id="PF01184">
    <property type="entry name" value="Gpr1_Fun34_YaaH"/>
    <property type="match status" value="1"/>
</dbReference>